<dbReference type="GO" id="GO:0051082">
    <property type="term" value="F:unfolded protein binding"/>
    <property type="evidence" value="ECO:0007669"/>
    <property type="project" value="TreeGrafter"/>
</dbReference>
<dbReference type="AlphaFoldDB" id="X0YX86"/>
<feature type="compositionally biased region" description="Basic and acidic residues" evidence="2">
    <location>
        <begin position="150"/>
        <end position="160"/>
    </location>
</feature>
<dbReference type="PANTHER" id="PTHR21237">
    <property type="entry name" value="GRPE PROTEIN"/>
    <property type="match status" value="1"/>
</dbReference>
<evidence type="ECO:0000256" key="1">
    <source>
        <dbReference type="ARBA" id="ARBA00023186"/>
    </source>
</evidence>
<feature type="compositionally biased region" description="Basic and acidic residues" evidence="2">
    <location>
        <begin position="130"/>
        <end position="140"/>
    </location>
</feature>
<dbReference type="InterPro" id="IPR009012">
    <property type="entry name" value="GrpE_head"/>
</dbReference>
<dbReference type="SUPFAM" id="SSF51064">
    <property type="entry name" value="Head domain of nucleotide exchange factor GrpE"/>
    <property type="match status" value="1"/>
</dbReference>
<dbReference type="Gene3D" id="2.30.22.10">
    <property type="entry name" value="Head domain of nucleotide exchange factor GrpE"/>
    <property type="match status" value="1"/>
</dbReference>
<dbReference type="PANTHER" id="PTHR21237:SF23">
    <property type="entry name" value="GRPE PROTEIN HOMOLOG, MITOCHONDRIAL"/>
    <property type="match status" value="1"/>
</dbReference>
<protein>
    <recommendedName>
        <fullName evidence="4">Nucleotide exchange factor GrpE</fullName>
    </recommendedName>
</protein>
<organism evidence="3">
    <name type="scientific">marine sediment metagenome</name>
    <dbReference type="NCBI Taxonomy" id="412755"/>
    <lineage>
        <taxon>unclassified sequences</taxon>
        <taxon>metagenomes</taxon>
        <taxon>ecological metagenomes</taxon>
    </lineage>
</organism>
<reference evidence="3" key="1">
    <citation type="journal article" date="2014" name="Front. Microbiol.">
        <title>High frequency of phylogenetically diverse reductive dehalogenase-homologous genes in deep subseafloor sedimentary metagenomes.</title>
        <authorList>
            <person name="Kawai M."/>
            <person name="Futagami T."/>
            <person name="Toyoda A."/>
            <person name="Takaki Y."/>
            <person name="Nishi S."/>
            <person name="Hori S."/>
            <person name="Arai W."/>
            <person name="Tsubouchi T."/>
            <person name="Morono Y."/>
            <person name="Uchiyama I."/>
            <person name="Ito T."/>
            <person name="Fujiyama A."/>
            <person name="Inagaki F."/>
            <person name="Takami H."/>
        </authorList>
    </citation>
    <scope>NUCLEOTIDE SEQUENCE</scope>
    <source>
        <strain evidence="3">Expedition CK06-06</strain>
    </source>
</reference>
<proteinExistence type="predicted"/>
<dbReference type="GO" id="GO:0051087">
    <property type="term" value="F:protein-folding chaperone binding"/>
    <property type="evidence" value="ECO:0007669"/>
    <property type="project" value="InterPro"/>
</dbReference>
<feature type="region of interest" description="Disordered" evidence="2">
    <location>
        <begin position="91"/>
        <end position="160"/>
    </location>
</feature>
<name>X0YX86_9ZZZZ</name>
<dbReference type="GO" id="GO:0000774">
    <property type="term" value="F:adenyl-nucleotide exchange factor activity"/>
    <property type="evidence" value="ECO:0007669"/>
    <property type="project" value="InterPro"/>
</dbReference>
<comment type="caution">
    <text evidence="3">The sequence shown here is derived from an EMBL/GenBank/DDBJ whole genome shotgun (WGS) entry which is preliminary data.</text>
</comment>
<feature type="compositionally biased region" description="Acidic residues" evidence="2">
    <location>
        <begin position="100"/>
        <end position="129"/>
    </location>
</feature>
<dbReference type="GO" id="GO:0006457">
    <property type="term" value="P:protein folding"/>
    <property type="evidence" value="ECO:0007669"/>
    <property type="project" value="InterPro"/>
</dbReference>
<evidence type="ECO:0000313" key="3">
    <source>
        <dbReference type="EMBL" id="GAG41196.1"/>
    </source>
</evidence>
<dbReference type="PROSITE" id="PS01071">
    <property type="entry name" value="GRPE"/>
    <property type="match status" value="1"/>
</dbReference>
<dbReference type="GO" id="GO:0042803">
    <property type="term" value="F:protein homodimerization activity"/>
    <property type="evidence" value="ECO:0007669"/>
    <property type="project" value="InterPro"/>
</dbReference>
<gene>
    <name evidence="3" type="ORF">S01H1_67879</name>
</gene>
<keyword evidence="1" id="KW-0143">Chaperone</keyword>
<sequence length="160" mass="18700">PLYDSFKKAIDNAEEAEKKGLENFYNQFMNVYKSYGAEPIQVGINDQFDYSKHEALSSLEKEDVPENSIVEVIQDGFKYGKEVIRYTKVIVSRKPKPPEPEPEPESEPEPEEKEVDEEIVEEPTTEEEIIEHLETEEKKVKEKKSKKHIKEKDKKKDKVK</sequence>
<accession>X0YX86</accession>
<dbReference type="Pfam" id="PF01025">
    <property type="entry name" value="GrpE"/>
    <property type="match status" value="1"/>
</dbReference>
<dbReference type="InterPro" id="IPR000740">
    <property type="entry name" value="GrpE"/>
</dbReference>
<evidence type="ECO:0000256" key="2">
    <source>
        <dbReference type="SAM" id="MobiDB-lite"/>
    </source>
</evidence>
<feature type="non-terminal residue" evidence="3">
    <location>
        <position position="1"/>
    </location>
</feature>
<dbReference type="EMBL" id="BARS01044976">
    <property type="protein sequence ID" value="GAG41196.1"/>
    <property type="molecule type" value="Genomic_DNA"/>
</dbReference>
<evidence type="ECO:0008006" key="4">
    <source>
        <dbReference type="Google" id="ProtNLM"/>
    </source>
</evidence>